<gene>
    <name evidence="1" type="ORF">GSF22_31015</name>
</gene>
<evidence type="ECO:0000313" key="2">
    <source>
        <dbReference type="Proteomes" id="UP000823521"/>
    </source>
</evidence>
<evidence type="ECO:0000313" key="1">
    <source>
        <dbReference type="EMBL" id="MBO4210391.1"/>
    </source>
</evidence>
<dbReference type="Proteomes" id="UP000823521">
    <property type="component" value="Unassembled WGS sequence"/>
</dbReference>
<dbReference type="InterPro" id="IPR046211">
    <property type="entry name" value="DUF6244"/>
</dbReference>
<dbReference type="Pfam" id="PF19757">
    <property type="entry name" value="DUF6244"/>
    <property type="match status" value="1"/>
</dbReference>
<comment type="caution">
    <text evidence="1">The sequence shown here is derived from an EMBL/GenBank/DDBJ whole genome shotgun (WGS) entry which is preliminary data.</text>
</comment>
<dbReference type="RefSeq" id="WP_208817481.1">
    <property type="nucleotide sequence ID" value="NZ_WVUH01000471.1"/>
</dbReference>
<keyword evidence="2" id="KW-1185">Reference proteome</keyword>
<sequence length="175" mass="17622">MSHIEKITSELRALMAGVERAQALAAAADNQAQEIALRAAGAGFVAIAAGMVRVRSAITTIQGGLGSLAALVGDATKAAAAVPQGASPEETIAGLMPVRSAVDGIRDAATGTISQASEAQQLVVAVLQGGEPGPMLQTLESVKEILVLLVQRTSSTRQVIDAAIAEARQLGSSGE</sequence>
<proteinExistence type="predicted"/>
<accession>A0ABS3W0R9</accession>
<protein>
    <submittedName>
        <fullName evidence="1">Uncharacterized protein</fullName>
    </submittedName>
</protein>
<organism evidence="1 2">
    <name type="scientific">Micromonospora echinofusca</name>
    <dbReference type="NCBI Taxonomy" id="47858"/>
    <lineage>
        <taxon>Bacteria</taxon>
        <taxon>Bacillati</taxon>
        <taxon>Actinomycetota</taxon>
        <taxon>Actinomycetes</taxon>
        <taxon>Micromonosporales</taxon>
        <taxon>Micromonosporaceae</taxon>
        <taxon>Micromonospora</taxon>
    </lineage>
</organism>
<dbReference type="EMBL" id="WVUH01000471">
    <property type="protein sequence ID" value="MBO4210391.1"/>
    <property type="molecule type" value="Genomic_DNA"/>
</dbReference>
<reference evidence="1 2" key="1">
    <citation type="submission" date="2019-12" db="EMBL/GenBank/DDBJ databases">
        <title>Whole genome sequencing of endophytic Actinobacterium Micromonospora sp. MPMI6T.</title>
        <authorList>
            <person name="Evv R."/>
            <person name="Podile A.R."/>
        </authorList>
    </citation>
    <scope>NUCLEOTIDE SEQUENCE [LARGE SCALE GENOMIC DNA]</scope>
    <source>
        <strain evidence="1 2">MPMI6</strain>
    </source>
</reference>
<name>A0ABS3W0R9_MICEH</name>